<dbReference type="GO" id="GO:0016042">
    <property type="term" value="P:lipid catabolic process"/>
    <property type="evidence" value="ECO:0007669"/>
    <property type="project" value="UniProtKB-KW"/>
</dbReference>
<keyword evidence="5" id="KW-0732">Signal</keyword>
<dbReference type="AlphaFoldDB" id="A0A545VF12"/>
<evidence type="ECO:0000256" key="1">
    <source>
        <dbReference type="ARBA" id="ARBA00013201"/>
    </source>
</evidence>
<dbReference type="Gene3D" id="3.40.50.1820">
    <property type="entry name" value="alpha/beta hydrolase"/>
    <property type="match status" value="1"/>
</dbReference>
<dbReference type="GO" id="GO:0003847">
    <property type="term" value="F:1-alkyl-2-acetylglycerophosphocholine esterase activity"/>
    <property type="evidence" value="ECO:0007669"/>
    <property type="project" value="UniProtKB-EC"/>
</dbReference>
<dbReference type="Proteomes" id="UP000315783">
    <property type="component" value="Unassembled WGS sequence"/>
</dbReference>
<dbReference type="PANTHER" id="PTHR10272:SF14">
    <property type="entry name" value="PAF ACETYLHYDROLASE FAMILY PROTEIN"/>
    <property type="match status" value="1"/>
</dbReference>
<dbReference type="Pfam" id="PF03403">
    <property type="entry name" value="PAF-AH_p_II"/>
    <property type="match status" value="2"/>
</dbReference>
<dbReference type="EC" id="3.1.1.47" evidence="1"/>
<name>A0A545VF12_9HYPO</name>
<protein>
    <recommendedName>
        <fullName evidence="1">1-alkyl-2-acetylglycerophosphocholine esterase</fullName>
        <ecNumber evidence="1">3.1.1.47</ecNumber>
    </recommendedName>
</protein>
<accession>A0A545VF12</accession>
<feature type="chain" id="PRO_5021904680" description="1-alkyl-2-acetylglycerophosphocholine esterase" evidence="5">
    <location>
        <begin position="17"/>
        <end position="391"/>
    </location>
</feature>
<keyword evidence="4" id="KW-0443">Lipid metabolism</keyword>
<feature type="signal peptide" evidence="5">
    <location>
        <begin position="1"/>
        <end position="16"/>
    </location>
</feature>
<dbReference type="SUPFAM" id="SSF53474">
    <property type="entry name" value="alpha/beta-Hydrolases"/>
    <property type="match status" value="1"/>
</dbReference>
<dbReference type="EMBL" id="SPUK01000001">
    <property type="protein sequence ID" value="TQW00317.1"/>
    <property type="molecule type" value="Genomic_DNA"/>
</dbReference>
<gene>
    <name evidence="6" type="ORF">IF1G_00248</name>
</gene>
<reference evidence="6 7" key="1">
    <citation type="journal article" date="2019" name="Appl. Microbiol. Biotechnol.">
        <title>Genome sequence of Isaria javanica and comparative genome analysis insights into family S53 peptidase evolution in fungal entomopathogens.</title>
        <authorList>
            <person name="Lin R."/>
            <person name="Zhang X."/>
            <person name="Xin B."/>
            <person name="Zou M."/>
            <person name="Gao Y."/>
            <person name="Qin F."/>
            <person name="Hu Q."/>
            <person name="Xie B."/>
            <person name="Cheng X."/>
        </authorList>
    </citation>
    <scope>NUCLEOTIDE SEQUENCE [LARGE SCALE GENOMIC DNA]</scope>
    <source>
        <strain evidence="6 7">IJ1G</strain>
    </source>
</reference>
<proteinExistence type="predicted"/>
<evidence type="ECO:0000256" key="2">
    <source>
        <dbReference type="ARBA" id="ARBA00022801"/>
    </source>
</evidence>
<sequence>MNFLFVISLLIGASQSFLVPKLPGQYSVAHKVEDLTDASRLDPYAPPGKKALRRILVSVFFPLDPHQSPSSPEVLPYLPPETARVYSQMAVGLGLPADLPSSFDIEYYTFPPVAAFKENNEGKGFPIAIFSPGHTTSRLLYSALARTLASRGYVVITIDHPYDAAIVEFPDGSVILGDSDTTNSTERLRNLKVRGGDISFVIDQLHDKTMMNQLTKGFPHRIDLANIAVFGHSLGGAAAAATMLSDNRIKGGLDIDGEIFGPVITEGLSKPFMLVSSEANNGSTSLENWNPFWKNLRNTKVEASIFNTTHISFLDIPLLLTVFPLSKEQKTMVEAAFGTIEGSRIQEVTLGVLTAYFDELFRGRKTPLCNLGRKFHEVSIVRSSLSQSCCG</sequence>
<evidence type="ECO:0000256" key="3">
    <source>
        <dbReference type="ARBA" id="ARBA00022963"/>
    </source>
</evidence>
<evidence type="ECO:0000313" key="6">
    <source>
        <dbReference type="EMBL" id="TQW00317.1"/>
    </source>
</evidence>
<dbReference type="PANTHER" id="PTHR10272">
    <property type="entry name" value="PLATELET-ACTIVATING FACTOR ACETYLHYDROLASE"/>
    <property type="match status" value="1"/>
</dbReference>
<evidence type="ECO:0000256" key="5">
    <source>
        <dbReference type="SAM" id="SignalP"/>
    </source>
</evidence>
<organism evidence="6 7">
    <name type="scientific">Cordyceps javanica</name>
    <dbReference type="NCBI Taxonomy" id="43265"/>
    <lineage>
        <taxon>Eukaryota</taxon>
        <taxon>Fungi</taxon>
        <taxon>Dikarya</taxon>
        <taxon>Ascomycota</taxon>
        <taxon>Pezizomycotina</taxon>
        <taxon>Sordariomycetes</taxon>
        <taxon>Hypocreomycetidae</taxon>
        <taxon>Hypocreales</taxon>
        <taxon>Cordycipitaceae</taxon>
        <taxon>Cordyceps</taxon>
    </lineage>
</organism>
<keyword evidence="3" id="KW-0442">Lipid degradation</keyword>
<evidence type="ECO:0000313" key="7">
    <source>
        <dbReference type="Proteomes" id="UP000315783"/>
    </source>
</evidence>
<keyword evidence="2 6" id="KW-0378">Hydrolase</keyword>
<evidence type="ECO:0000256" key="4">
    <source>
        <dbReference type="ARBA" id="ARBA00023098"/>
    </source>
</evidence>
<dbReference type="OrthoDB" id="2363873at2759"/>
<dbReference type="InterPro" id="IPR029058">
    <property type="entry name" value="AB_hydrolase_fold"/>
</dbReference>
<keyword evidence="7" id="KW-1185">Reference proteome</keyword>
<comment type="caution">
    <text evidence="6">The sequence shown here is derived from an EMBL/GenBank/DDBJ whole genome shotgun (WGS) entry which is preliminary data.</text>
</comment>